<accession>A0A0E9VNJ6</accession>
<dbReference type="EMBL" id="GBXM01028935">
    <property type="protein sequence ID" value="JAH79642.1"/>
    <property type="molecule type" value="Transcribed_RNA"/>
</dbReference>
<protein>
    <submittedName>
        <fullName evidence="1">Uncharacterized protein</fullName>
    </submittedName>
</protein>
<dbReference type="AlphaFoldDB" id="A0A0E9VNJ6"/>
<name>A0A0E9VNJ6_ANGAN</name>
<reference evidence="1" key="2">
    <citation type="journal article" date="2015" name="Fish Shellfish Immunol.">
        <title>Early steps in the European eel (Anguilla anguilla)-Vibrio vulnificus interaction in the gills: Role of the RtxA13 toxin.</title>
        <authorList>
            <person name="Callol A."/>
            <person name="Pajuelo D."/>
            <person name="Ebbesson L."/>
            <person name="Teles M."/>
            <person name="MacKenzie S."/>
            <person name="Amaro C."/>
        </authorList>
    </citation>
    <scope>NUCLEOTIDE SEQUENCE</scope>
</reference>
<organism evidence="1">
    <name type="scientific">Anguilla anguilla</name>
    <name type="common">European freshwater eel</name>
    <name type="synonym">Muraena anguilla</name>
    <dbReference type="NCBI Taxonomy" id="7936"/>
    <lineage>
        <taxon>Eukaryota</taxon>
        <taxon>Metazoa</taxon>
        <taxon>Chordata</taxon>
        <taxon>Craniata</taxon>
        <taxon>Vertebrata</taxon>
        <taxon>Euteleostomi</taxon>
        <taxon>Actinopterygii</taxon>
        <taxon>Neopterygii</taxon>
        <taxon>Teleostei</taxon>
        <taxon>Anguilliformes</taxon>
        <taxon>Anguillidae</taxon>
        <taxon>Anguilla</taxon>
    </lineage>
</organism>
<proteinExistence type="predicted"/>
<sequence>MRAEQRGSISSVLKNDPVFLIKKRPNFQKLLYHPFKLIPKVTTRPLFDAASMRIP</sequence>
<reference evidence="1" key="1">
    <citation type="submission" date="2014-11" db="EMBL/GenBank/DDBJ databases">
        <authorList>
            <person name="Amaro Gonzalez C."/>
        </authorList>
    </citation>
    <scope>NUCLEOTIDE SEQUENCE</scope>
</reference>
<evidence type="ECO:0000313" key="1">
    <source>
        <dbReference type="EMBL" id="JAH79642.1"/>
    </source>
</evidence>